<reference evidence="1 2" key="1">
    <citation type="submission" date="2018-04" db="EMBL/GenBank/DDBJ databases">
        <title>Genomic Encyclopedia of Archaeal and Bacterial Type Strains, Phase II (KMG-II): from individual species to whole genera.</title>
        <authorList>
            <person name="Goeker M."/>
        </authorList>
    </citation>
    <scope>NUCLEOTIDE SEQUENCE [LARGE SCALE GENOMIC DNA]</scope>
    <source>
        <strain evidence="1 2">DSM 100434</strain>
    </source>
</reference>
<accession>A0A2T5H5J9</accession>
<evidence type="ECO:0000313" key="2">
    <source>
        <dbReference type="Proteomes" id="UP000244077"/>
    </source>
</evidence>
<dbReference type="Proteomes" id="UP000244077">
    <property type="component" value="Unassembled WGS sequence"/>
</dbReference>
<organism evidence="1 2">
    <name type="scientific">Celeribacter persicus</name>
    <dbReference type="NCBI Taxonomy" id="1651082"/>
    <lineage>
        <taxon>Bacteria</taxon>
        <taxon>Pseudomonadati</taxon>
        <taxon>Pseudomonadota</taxon>
        <taxon>Alphaproteobacteria</taxon>
        <taxon>Rhodobacterales</taxon>
        <taxon>Roseobacteraceae</taxon>
        <taxon>Celeribacter</taxon>
    </lineage>
</organism>
<protein>
    <submittedName>
        <fullName evidence="1">Uncharacterized protein</fullName>
    </submittedName>
</protein>
<dbReference type="AlphaFoldDB" id="A0A2T5H5J9"/>
<sequence>MDARRVRHQLTQTISTLGADGGRVIAAFSLGQGAEQDLPVLRVETDATQGAIARIAICCGVDQGV</sequence>
<comment type="caution">
    <text evidence="1">The sequence shown here is derived from an EMBL/GenBank/DDBJ whole genome shotgun (WGS) entry which is preliminary data.</text>
</comment>
<name>A0A2T5H5J9_9RHOB</name>
<keyword evidence="2" id="KW-1185">Reference proteome</keyword>
<gene>
    <name evidence="1" type="ORF">C8N42_12232</name>
</gene>
<dbReference type="RefSeq" id="WP_245890284.1">
    <property type="nucleotide sequence ID" value="NZ_QAOH01000022.1"/>
</dbReference>
<dbReference type="EMBL" id="QAOH01000022">
    <property type="protein sequence ID" value="PTQ66844.1"/>
    <property type="molecule type" value="Genomic_DNA"/>
</dbReference>
<proteinExistence type="predicted"/>
<evidence type="ECO:0000313" key="1">
    <source>
        <dbReference type="EMBL" id="PTQ66844.1"/>
    </source>
</evidence>